<proteinExistence type="predicted"/>
<feature type="region of interest" description="Disordered" evidence="1">
    <location>
        <begin position="187"/>
        <end position="213"/>
    </location>
</feature>
<evidence type="ECO:0000313" key="3">
    <source>
        <dbReference type="Proteomes" id="UP000034491"/>
    </source>
</evidence>
<protein>
    <submittedName>
        <fullName evidence="2">Uncharacterized protein</fullName>
    </submittedName>
</protein>
<organism evidence="2 3">
    <name type="scientific">Kiloniella litopenaei</name>
    <dbReference type="NCBI Taxonomy" id="1549748"/>
    <lineage>
        <taxon>Bacteria</taxon>
        <taxon>Pseudomonadati</taxon>
        <taxon>Pseudomonadota</taxon>
        <taxon>Alphaproteobacteria</taxon>
        <taxon>Rhodospirillales</taxon>
        <taxon>Kiloniellaceae</taxon>
        <taxon>Kiloniella</taxon>
    </lineage>
</organism>
<dbReference type="PATRIC" id="fig|1549748.8.peg.907"/>
<accession>A0A0M2RDL8</accession>
<gene>
    <name evidence="2" type="ORF">WH95_01730</name>
</gene>
<dbReference type="EMBL" id="LANI01000002">
    <property type="protein sequence ID" value="KKJ78100.1"/>
    <property type="molecule type" value="Genomic_DNA"/>
</dbReference>
<keyword evidence="3" id="KW-1185">Reference proteome</keyword>
<comment type="caution">
    <text evidence="2">The sequence shown here is derived from an EMBL/GenBank/DDBJ whole genome shotgun (WGS) entry which is preliminary data.</text>
</comment>
<name>A0A0M2RDL8_9PROT</name>
<dbReference type="Proteomes" id="UP000034491">
    <property type="component" value="Unassembled WGS sequence"/>
</dbReference>
<feature type="compositionally biased region" description="Basic and acidic residues" evidence="1">
    <location>
        <begin position="192"/>
        <end position="212"/>
    </location>
</feature>
<dbReference type="AlphaFoldDB" id="A0A0M2RDL8"/>
<evidence type="ECO:0000256" key="1">
    <source>
        <dbReference type="SAM" id="MobiDB-lite"/>
    </source>
</evidence>
<reference evidence="2 3" key="1">
    <citation type="submission" date="2015-03" db="EMBL/GenBank/DDBJ databases">
        <title>Genome sequence of Kiloniella sp. P1-1, isolated from the gut microflora of Pacific white shrimp, Penaeus vannamei.</title>
        <authorList>
            <person name="Shao Z."/>
            <person name="Wang L."/>
            <person name="Li X."/>
        </authorList>
    </citation>
    <scope>NUCLEOTIDE SEQUENCE [LARGE SCALE GENOMIC DNA]</scope>
    <source>
        <strain evidence="2 3">P1-1</strain>
    </source>
</reference>
<evidence type="ECO:0000313" key="2">
    <source>
        <dbReference type="EMBL" id="KKJ78100.1"/>
    </source>
</evidence>
<sequence>MTVTSFATKDTDNLFSCFPILLSGFILFRTEKTEKPQPVPHQRQGSQPSMQGEIDQLLVLSSAVNAMALEVVSTSPLPKKLPAAQAKRLRYADDLTFVDLYEKSDNSLKEQIRFTKLSDWLDDLRHRKVSAAWLVRQPREQTDTDTTNTDGYHPPEHMQMAFAGGTKSWSLITSGPGFTEEWKTDWQLNGKGKHDPNKHAPDKHNRGQEKQEPPVWQVRYGCIRKTDRETPRPAVNLAQETVRLEKILQEIAILAGRLGYDNWPAVFAKALDALVGKPGTSLHPNLRPPYYAAYPKEAHRLLAAAYNGWVFGGMGSWNDVVFSTLEDQATYDRLTPELYQAICHAIVGISCSFRKQ</sequence>